<dbReference type="EMBL" id="CAJC01000197">
    <property type="protein sequence ID" value="CCI54808.1"/>
    <property type="molecule type" value="Genomic_DNA"/>
</dbReference>
<comment type="caution">
    <text evidence="2">The sequence shown here is derived from an EMBL/GenBank/DDBJ whole genome shotgun (WGS) entry which is preliminary data.</text>
</comment>
<dbReference type="Pfam" id="PF09438">
    <property type="entry name" value="DUF2017"/>
    <property type="match status" value="1"/>
</dbReference>
<dbReference type="Proteomes" id="UP000035720">
    <property type="component" value="Unassembled WGS sequence"/>
</dbReference>
<dbReference type="GO" id="GO:0006508">
    <property type="term" value="P:proteolysis"/>
    <property type="evidence" value="ECO:0007669"/>
    <property type="project" value="UniProtKB-KW"/>
</dbReference>
<protein>
    <submittedName>
        <fullName evidence="2">ATP-dependent Clp protease adaptor protein ClpS</fullName>
    </submittedName>
</protein>
<dbReference type="RefSeq" id="WP_048547450.1">
    <property type="nucleotide sequence ID" value="NZ_HF571038.1"/>
</dbReference>
<feature type="region of interest" description="Disordered" evidence="1">
    <location>
        <begin position="67"/>
        <end position="89"/>
    </location>
</feature>
<evidence type="ECO:0000313" key="2">
    <source>
        <dbReference type="EMBL" id="CCI54808.1"/>
    </source>
</evidence>
<gene>
    <name evidence="2" type="primary">clpS</name>
    <name evidence="2" type="ORF">BN13_820029</name>
</gene>
<keyword evidence="2" id="KW-0378">Hydrolase</keyword>
<dbReference type="OrthoDB" id="3268479at2"/>
<organism evidence="2 3">
    <name type="scientific">Nostocoides jenkinsii Ben 74</name>
    <dbReference type="NCBI Taxonomy" id="1193518"/>
    <lineage>
        <taxon>Bacteria</taxon>
        <taxon>Bacillati</taxon>
        <taxon>Actinomycetota</taxon>
        <taxon>Actinomycetes</taxon>
        <taxon>Micrococcales</taxon>
        <taxon>Intrasporangiaceae</taxon>
        <taxon>Nostocoides</taxon>
    </lineage>
</organism>
<reference evidence="2 3" key="1">
    <citation type="journal article" date="2013" name="ISME J.">
        <title>A metabolic model for members of the genus Tetrasphaera involved in enhanced biological phosphorus removal.</title>
        <authorList>
            <person name="Kristiansen R."/>
            <person name="Nguyen H.T.T."/>
            <person name="Saunders A.M."/>
            <person name="Nielsen J.L."/>
            <person name="Wimmer R."/>
            <person name="Le V.Q."/>
            <person name="McIlroy S.J."/>
            <person name="Petrovski S."/>
            <person name="Seviour R.J."/>
            <person name="Calteau A."/>
            <person name="Nielsen K.L."/>
            <person name="Nielsen P.H."/>
        </authorList>
    </citation>
    <scope>NUCLEOTIDE SEQUENCE [LARGE SCALE GENOMIC DNA]</scope>
    <source>
        <strain evidence="2 3">Ben 74</strain>
    </source>
</reference>
<keyword evidence="2" id="KW-0645">Protease</keyword>
<proteinExistence type="predicted"/>
<name>A0A077MGG7_9MICO</name>
<evidence type="ECO:0000256" key="1">
    <source>
        <dbReference type="SAM" id="MobiDB-lite"/>
    </source>
</evidence>
<dbReference type="STRING" id="1193518.BN13_820029"/>
<dbReference type="GO" id="GO:0008233">
    <property type="term" value="F:peptidase activity"/>
    <property type="evidence" value="ECO:0007669"/>
    <property type="project" value="UniProtKB-KW"/>
</dbReference>
<sequence length="214" mass="23277">MARAFARRGHDDETRYTAHLDADERGVVAELLRQVRLLIAPGGRGIQTETAGDEFDAIVAGLGADFGATPTVPDSPEGLGGRGLPDEPRDPALDRLFPSANRTDAEAAAEFRRLTESSLRSRKVAGLTTAIDVLGRARRDVVELTPQQAQTFLVALTDVRLVLGDRLGLRDDEDATRLEEVALHLDPDDPSAYAIAVYDFLTWLQESLATSMLR</sequence>
<dbReference type="AlphaFoldDB" id="A0A077MGG7"/>
<keyword evidence="3" id="KW-1185">Reference proteome</keyword>
<evidence type="ECO:0000313" key="3">
    <source>
        <dbReference type="Proteomes" id="UP000035720"/>
    </source>
</evidence>
<dbReference type="InterPro" id="IPR018561">
    <property type="entry name" value="AosR"/>
</dbReference>
<accession>A0A077MGG7</accession>